<dbReference type="CDD" id="cd23659">
    <property type="entry name" value="USP_At3g01520-like"/>
    <property type="match status" value="1"/>
</dbReference>
<proteinExistence type="predicted"/>
<dbReference type="AlphaFoldDB" id="A0A7J0EPW5"/>
<dbReference type="PANTHER" id="PTHR31964">
    <property type="entry name" value="ADENINE NUCLEOTIDE ALPHA HYDROLASES-LIKE SUPERFAMILY PROTEIN"/>
    <property type="match status" value="1"/>
</dbReference>
<dbReference type="SUPFAM" id="SSF52402">
    <property type="entry name" value="Adenine nucleotide alpha hydrolases-like"/>
    <property type="match status" value="1"/>
</dbReference>
<keyword evidence="3" id="KW-1185">Reference proteome</keyword>
<dbReference type="InterPro" id="IPR006016">
    <property type="entry name" value="UspA"/>
</dbReference>
<name>A0A7J0EPW5_9ERIC</name>
<dbReference type="InterPro" id="IPR006015">
    <property type="entry name" value="Universal_stress_UspA"/>
</dbReference>
<evidence type="ECO:0000313" key="2">
    <source>
        <dbReference type="EMBL" id="GFY88350.1"/>
    </source>
</evidence>
<gene>
    <name evidence="2" type="ORF">Acr_06g0002900</name>
</gene>
<organism evidence="2 3">
    <name type="scientific">Actinidia rufa</name>
    <dbReference type="NCBI Taxonomy" id="165716"/>
    <lineage>
        <taxon>Eukaryota</taxon>
        <taxon>Viridiplantae</taxon>
        <taxon>Streptophyta</taxon>
        <taxon>Embryophyta</taxon>
        <taxon>Tracheophyta</taxon>
        <taxon>Spermatophyta</taxon>
        <taxon>Magnoliopsida</taxon>
        <taxon>eudicotyledons</taxon>
        <taxon>Gunneridae</taxon>
        <taxon>Pentapetalae</taxon>
        <taxon>asterids</taxon>
        <taxon>Ericales</taxon>
        <taxon>Actinidiaceae</taxon>
        <taxon>Actinidia</taxon>
    </lineage>
</organism>
<dbReference type="Gene3D" id="3.40.50.620">
    <property type="entry name" value="HUPs"/>
    <property type="match status" value="1"/>
</dbReference>
<keyword evidence="2" id="KW-0378">Hydrolase</keyword>
<reference evidence="2 3" key="1">
    <citation type="submission" date="2019-07" db="EMBL/GenBank/DDBJ databases">
        <title>De Novo Assembly of kiwifruit Actinidia rufa.</title>
        <authorList>
            <person name="Sugita-Konishi S."/>
            <person name="Sato K."/>
            <person name="Mori E."/>
            <person name="Abe Y."/>
            <person name="Kisaki G."/>
            <person name="Hamano K."/>
            <person name="Suezawa K."/>
            <person name="Otani M."/>
            <person name="Fukuda T."/>
            <person name="Manabe T."/>
            <person name="Gomi K."/>
            <person name="Tabuchi M."/>
            <person name="Akimitsu K."/>
            <person name="Kataoka I."/>
        </authorList>
    </citation>
    <scope>NUCLEOTIDE SEQUENCE [LARGE SCALE GENOMIC DNA]</scope>
    <source>
        <strain evidence="3">cv. Fuchu</strain>
    </source>
</reference>
<feature type="domain" description="UspA" evidence="1">
    <location>
        <begin position="11"/>
        <end position="148"/>
    </location>
</feature>
<sequence>MEDGKMRMKERRIVAAVDESEERMYALSRCLGNLLPENTKCTTFVLLYIALLLLPERHRDLTSSVMRIAEAVYRNFNTNASILCLPINVEKIVGTVDAKHVICIAVEKLGADILIAGSHDYGFFKRVLLGSVSDHCAKHIKCPLVIVKRPKNV</sequence>
<dbReference type="PRINTS" id="PR01438">
    <property type="entry name" value="UNVRSLSTRESS"/>
</dbReference>
<evidence type="ECO:0000313" key="3">
    <source>
        <dbReference type="Proteomes" id="UP000585474"/>
    </source>
</evidence>
<comment type="caution">
    <text evidence="2">The sequence shown here is derived from an EMBL/GenBank/DDBJ whole genome shotgun (WGS) entry which is preliminary data.</text>
</comment>
<protein>
    <submittedName>
        <fullName evidence="2">Adenine nucleotide alpha hydrolases-like superfamily protein</fullName>
    </submittedName>
</protein>
<dbReference type="GO" id="GO:0016787">
    <property type="term" value="F:hydrolase activity"/>
    <property type="evidence" value="ECO:0007669"/>
    <property type="project" value="UniProtKB-KW"/>
</dbReference>
<dbReference type="PANTHER" id="PTHR31964:SF126">
    <property type="entry name" value="ADENINE NUCLEOTIDE ALPHA HYDROLASES-LIKE SUPERFAMILY PROTEIN"/>
    <property type="match status" value="1"/>
</dbReference>
<accession>A0A7J0EPW5</accession>
<dbReference type="OrthoDB" id="843225at2759"/>
<evidence type="ECO:0000259" key="1">
    <source>
        <dbReference type="Pfam" id="PF00582"/>
    </source>
</evidence>
<dbReference type="Proteomes" id="UP000585474">
    <property type="component" value="Unassembled WGS sequence"/>
</dbReference>
<dbReference type="Pfam" id="PF00582">
    <property type="entry name" value="Usp"/>
    <property type="match status" value="1"/>
</dbReference>
<dbReference type="InterPro" id="IPR014729">
    <property type="entry name" value="Rossmann-like_a/b/a_fold"/>
</dbReference>
<dbReference type="EMBL" id="BJWL01000006">
    <property type="protein sequence ID" value="GFY88350.1"/>
    <property type="molecule type" value="Genomic_DNA"/>
</dbReference>